<sequence length="97" mass="11162">MRVSTHGADTDAVVAIAALGMAFCHVDRRLDGIDVRPDRVYRWVQRFTPLLADAARFCRHSPGDRWHVDETYVKVNGVWRYVYRAVDQYGQVIDVLV</sequence>
<reference evidence="2" key="1">
    <citation type="submission" date="2021-01" db="EMBL/GenBank/DDBJ databases">
        <title>Whole genome shotgun sequence of Rugosimonospora africana NBRC 104875.</title>
        <authorList>
            <person name="Komaki H."/>
            <person name="Tamura T."/>
        </authorList>
    </citation>
    <scope>NUCLEOTIDE SEQUENCE</scope>
    <source>
        <strain evidence="2">NBRC 104875</strain>
    </source>
</reference>
<evidence type="ECO:0000259" key="1">
    <source>
        <dbReference type="Pfam" id="PF13610"/>
    </source>
</evidence>
<keyword evidence="3" id="KW-1185">Reference proteome</keyword>
<feature type="domain" description="DDE" evidence="1">
    <location>
        <begin position="64"/>
        <end position="97"/>
    </location>
</feature>
<evidence type="ECO:0000313" key="2">
    <source>
        <dbReference type="EMBL" id="GIH21536.1"/>
    </source>
</evidence>
<dbReference type="PANTHER" id="PTHR35528:SF3">
    <property type="entry name" value="BLL1675 PROTEIN"/>
    <property type="match status" value="1"/>
</dbReference>
<gene>
    <name evidence="2" type="ORF">Raf01_97080</name>
</gene>
<comment type="caution">
    <text evidence="2">The sequence shown here is derived from an EMBL/GenBank/DDBJ whole genome shotgun (WGS) entry which is preliminary data.</text>
</comment>
<dbReference type="InterPro" id="IPR052183">
    <property type="entry name" value="IS_Transposase"/>
</dbReference>
<dbReference type="Proteomes" id="UP000642748">
    <property type="component" value="Unassembled WGS sequence"/>
</dbReference>
<dbReference type="PANTHER" id="PTHR35528">
    <property type="entry name" value="BLL1675 PROTEIN"/>
    <property type="match status" value="1"/>
</dbReference>
<dbReference type="Pfam" id="PF13610">
    <property type="entry name" value="DDE_Tnp_IS240"/>
    <property type="match status" value="1"/>
</dbReference>
<accession>A0A8J3VX60</accession>
<name>A0A8J3VX60_9ACTN</name>
<dbReference type="AlphaFoldDB" id="A0A8J3VX60"/>
<dbReference type="InterPro" id="IPR032874">
    <property type="entry name" value="DDE_dom"/>
</dbReference>
<protein>
    <recommendedName>
        <fullName evidence="1">DDE domain-containing protein</fullName>
    </recommendedName>
</protein>
<evidence type="ECO:0000313" key="3">
    <source>
        <dbReference type="Proteomes" id="UP000642748"/>
    </source>
</evidence>
<dbReference type="EMBL" id="BONZ01000137">
    <property type="protein sequence ID" value="GIH21536.1"/>
    <property type="molecule type" value="Genomic_DNA"/>
</dbReference>
<organism evidence="2 3">
    <name type="scientific">Rugosimonospora africana</name>
    <dbReference type="NCBI Taxonomy" id="556532"/>
    <lineage>
        <taxon>Bacteria</taxon>
        <taxon>Bacillati</taxon>
        <taxon>Actinomycetota</taxon>
        <taxon>Actinomycetes</taxon>
        <taxon>Micromonosporales</taxon>
        <taxon>Micromonosporaceae</taxon>
        <taxon>Rugosimonospora</taxon>
    </lineage>
</organism>
<proteinExistence type="predicted"/>